<protein>
    <submittedName>
        <fullName evidence="1">Uncharacterized protein</fullName>
    </submittedName>
</protein>
<comment type="caution">
    <text evidence="1">The sequence shown here is derived from an EMBL/GenBank/DDBJ whole genome shotgun (WGS) entry which is preliminary data.</text>
</comment>
<proteinExistence type="predicted"/>
<name>A0A9Q9UEV5_FUSFU</name>
<reference evidence="1" key="1">
    <citation type="submission" date="2019-05" db="EMBL/GenBank/DDBJ databases">
        <authorList>
            <person name="Piombo E."/>
        </authorList>
    </citation>
    <scope>NUCLEOTIDE SEQUENCE</scope>
    <source>
        <strain evidence="1">C2S</strain>
    </source>
</reference>
<accession>A0A9Q9UEV5</accession>
<gene>
    <name evidence="1" type="ORF">C2S_2218</name>
</gene>
<dbReference type="EMBL" id="CABFJX010000396">
    <property type="protein sequence ID" value="VTT78981.1"/>
    <property type="molecule type" value="Genomic_DNA"/>
</dbReference>
<organism evidence="1 2">
    <name type="scientific">Fusarium fujikuroi</name>
    <name type="common">Bakanae and foot rot disease fungus</name>
    <name type="synonym">Gibberella fujikuroi</name>
    <dbReference type="NCBI Taxonomy" id="5127"/>
    <lineage>
        <taxon>Eukaryota</taxon>
        <taxon>Fungi</taxon>
        <taxon>Dikarya</taxon>
        <taxon>Ascomycota</taxon>
        <taxon>Pezizomycotina</taxon>
        <taxon>Sordariomycetes</taxon>
        <taxon>Hypocreomycetidae</taxon>
        <taxon>Hypocreales</taxon>
        <taxon>Nectriaceae</taxon>
        <taxon>Fusarium</taxon>
        <taxon>Fusarium fujikuroi species complex</taxon>
    </lineage>
</organism>
<evidence type="ECO:0000313" key="1">
    <source>
        <dbReference type="EMBL" id="VTT78981.1"/>
    </source>
</evidence>
<evidence type="ECO:0000313" key="2">
    <source>
        <dbReference type="Proteomes" id="UP000760494"/>
    </source>
</evidence>
<dbReference type="Proteomes" id="UP000760494">
    <property type="component" value="Unassembled WGS sequence"/>
</dbReference>
<sequence>MLAIVQWYVADKPVQEACASRQSNCVEMIKSRMGIIIWSSESAKSSLGGYPIISKSKGRAARVSALKPIEPTRQRPSKAGLLPWLQALDAAEFEVAQY</sequence>
<dbReference type="AlphaFoldDB" id="A0A9Q9UEV5"/>